<proteinExistence type="predicted"/>
<dbReference type="GO" id="GO:0016747">
    <property type="term" value="F:acyltransferase activity, transferring groups other than amino-acyl groups"/>
    <property type="evidence" value="ECO:0007669"/>
    <property type="project" value="InterPro"/>
</dbReference>
<dbReference type="InterPro" id="IPR016181">
    <property type="entry name" value="Acyl_CoA_acyltransferase"/>
</dbReference>
<name>A0A485KVT0_9STRA</name>
<evidence type="ECO:0000313" key="2">
    <source>
        <dbReference type="EMBL" id="KAF0697049.1"/>
    </source>
</evidence>
<dbReference type="PROSITE" id="PS51186">
    <property type="entry name" value="GNAT"/>
    <property type="match status" value="1"/>
</dbReference>
<reference evidence="2" key="2">
    <citation type="submission" date="2019-06" db="EMBL/GenBank/DDBJ databases">
        <title>Genomics analysis of Aphanomyces spp. identifies a new class of oomycete effector associated with host adaptation.</title>
        <authorList>
            <person name="Gaulin E."/>
        </authorList>
    </citation>
    <scope>NUCLEOTIDE SEQUENCE</scope>
    <source>
        <strain evidence="2">CBS 578.67</strain>
    </source>
</reference>
<dbReference type="EMBL" id="VJMH01005346">
    <property type="protein sequence ID" value="KAF0697049.1"/>
    <property type="molecule type" value="Genomic_DNA"/>
</dbReference>
<organism evidence="3 4">
    <name type="scientific">Aphanomyces stellatus</name>
    <dbReference type="NCBI Taxonomy" id="120398"/>
    <lineage>
        <taxon>Eukaryota</taxon>
        <taxon>Sar</taxon>
        <taxon>Stramenopiles</taxon>
        <taxon>Oomycota</taxon>
        <taxon>Saprolegniomycetes</taxon>
        <taxon>Saprolegniales</taxon>
        <taxon>Verrucalvaceae</taxon>
        <taxon>Aphanomyces</taxon>
    </lineage>
</organism>
<dbReference type="SUPFAM" id="SSF55729">
    <property type="entry name" value="Acyl-CoA N-acyltransferases (Nat)"/>
    <property type="match status" value="1"/>
</dbReference>
<dbReference type="Proteomes" id="UP000332933">
    <property type="component" value="Unassembled WGS sequence"/>
</dbReference>
<evidence type="ECO:0000313" key="4">
    <source>
        <dbReference type="Proteomes" id="UP000332933"/>
    </source>
</evidence>
<dbReference type="OrthoDB" id="61113at2759"/>
<feature type="domain" description="N-acetyltransferase" evidence="1">
    <location>
        <begin position="70"/>
        <end position="203"/>
    </location>
</feature>
<dbReference type="Pfam" id="PF13527">
    <property type="entry name" value="Acetyltransf_9"/>
    <property type="match status" value="1"/>
</dbReference>
<dbReference type="CDD" id="cd04301">
    <property type="entry name" value="NAT_SF"/>
    <property type="match status" value="1"/>
</dbReference>
<evidence type="ECO:0000313" key="3">
    <source>
        <dbReference type="EMBL" id="VFT89087.1"/>
    </source>
</evidence>
<protein>
    <submittedName>
        <fullName evidence="3">Aste57867_12233 protein</fullName>
    </submittedName>
</protein>
<evidence type="ECO:0000259" key="1">
    <source>
        <dbReference type="PROSITE" id="PS51186"/>
    </source>
</evidence>
<accession>A0A485KVT0</accession>
<dbReference type="InterPro" id="IPR000182">
    <property type="entry name" value="GNAT_dom"/>
</dbReference>
<sequence>MGSDDNGATQGTPAEVLAQAFLHYPSMDWAFEGESDAEQLRKLVITYDALLDAVQRYGGVVHASDGTGALLWLPGTHFPLGLWRELWTSIAALPFRIGFHATKRLSDHEDESIDYIVTHGTKSTMGVIWNVGVAPAGRGKGHCRDMVRRAIDAMRADGLREFWLATDAAVNVAIYEKLGFEVVHKRVVRCSGIQSWVMRQVIE</sequence>
<dbReference type="AlphaFoldDB" id="A0A485KVT0"/>
<dbReference type="Gene3D" id="3.40.630.30">
    <property type="match status" value="1"/>
</dbReference>
<keyword evidence="4" id="KW-1185">Reference proteome</keyword>
<gene>
    <name evidence="3" type="primary">Aste57867_12233</name>
    <name evidence="2" type="ORF">As57867_012188</name>
    <name evidence="3" type="ORF">ASTE57867_12233</name>
</gene>
<dbReference type="EMBL" id="CAADRA010005367">
    <property type="protein sequence ID" value="VFT89087.1"/>
    <property type="molecule type" value="Genomic_DNA"/>
</dbReference>
<reference evidence="3 4" key="1">
    <citation type="submission" date="2019-03" db="EMBL/GenBank/DDBJ databases">
        <authorList>
            <person name="Gaulin E."/>
            <person name="Dumas B."/>
        </authorList>
    </citation>
    <scope>NUCLEOTIDE SEQUENCE [LARGE SCALE GENOMIC DNA]</scope>
    <source>
        <strain evidence="3">CBS 568.67</strain>
    </source>
</reference>